<dbReference type="STRING" id="617002.SAMN05660653_03104"/>
<dbReference type="InterPro" id="IPR030888">
    <property type="entry name" value="Put_ccm"/>
</dbReference>
<keyword evidence="1" id="KW-0472">Membrane</keyword>
<dbReference type="OrthoDB" id="5472224at2"/>
<dbReference type="AlphaFoldDB" id="A0A1G6ESP0"/>
<dbReference type="EMBL" id="FMXO01000022">
    <property type="protein sequence ID" value="SDB60474.1"/>
    <property type="molecule type" value="Genomic_DNA"/>
</dbReference>
<evidence type="ECO:0000256" key="1">
    <source>
        <dbReference type="SAM" id="Phobius"/>
    </source>
</evidence>
<dbReference type="Proteomes" id="UP000198771">
    <property type="component" value="Unassembled WGS sequence"/>
</dbReference>
<organism evidence="2 3">
    <name type="scientific">Desulfonatronum thiosulfatophilum</name>
    <dbReference type="NCBI Taxonomy" id="617002"/>
    <lineage>
        <taxon>Bacteria</taxon>
        <taxon>Pseudomonadati</taxon>
        <taxon>Thermodesulfobacteriota</taxon>
        <taxon>Desulfovibrionia</taxon>
        <taxon>Desulfovibrionales</taxon>
        <taxon>Desulfonatronaceae</taxon>
        <taxon>Desulfonatronum</taxon>
    </lineage>
</organism>
<keyword evidence="1" id="KW-1133">Transmembrane helix</keyword>
<dbReference type="NCBIfam" id="TIGR04391">
    <property type="entry name" value="CcmD_alt_fam"/>
    <property type="match status" value="1"/>
</dbReference>
<keyword evidence="1" id="KW-0812">Transmembrane</keyword>
<name>A0A1G6ESP0_9BACT</name>
<dbReference type="RefSeq" id="WP_139163035.1">
    <property type="nucleotide sequence ID" value="NZ_FMXO01000022.1"/>
</dbReference>
<evidence type="ECO:0000313" key="2">
    <source>
        <dbReference type="EMBL" id="SDB60474.1"/>
    </source>
</evidence>
<proteinExistence type="predicted"/>
<sequence>MDASHYLLAANAAVWIGLGGYIFFIARGQAWIEQRLQHLEDLDSEQHKYE</sequence>
<evidence type="ECO:0000313" key="3">
    <source>
        <dbReference type="Proteomes" id="UP000198771"/>
    </source>
</evidence>
<reference evidence="2 3" key="1">
    <citation type="submission" date="2016-10" db="EMBL/GenBank/DDBJ databases">
        <authorList>
            <person name="de Groot N.N."/>
        </authorList>
    </citation>
    <scope>NUCLEOTIDE SEQUENCE [LARGE SCALE GENOMIC DNA]</scope>
    <source>
        <strain evidence="2 3">ASO4-2</strain>
    </source>
</reference>
<gene>
    <name evidence="2" type="ORF">SAMN05660653_03104</name>
</gene>
<feature type="transmembrane region" description="Helical" evidence="1">
    <location>
        <begin position="6"/>
        <end position="26"/>
    </location>
</feature>
<keyword evidence="3" id="KW-1185">Reference proteome</keyword>
<accession>A0A1G6ESP0</accession>
<protein>
    <submittedName>
        <fullName evidence="2">CcmD family protein</fullName>
    </submittedName>
</protein>